<dbReference type="AlphaFoldDB" id="A0A498N3N7"/>
<feature type="chain" id="PRO_5019842023" evidence="2">
    <location>
        <begin position="24"/>
        <end position="139"/>
    </location>
</feature>
<organism evidence="3 4">
    <name type="scientific">Labeo rohita</name>
    <name type="common">Indian major carp</name>
    <name type="synonym">Cyprinus rohita</name>
    <dbReference type="NCBI Taxonomy" id="84645"/>
    <lineage>
        <taxon>Eukaryota</taxon>
        <taxon>Metazoa</taxon>
        <taxon>Chordata</taxon>
        <taxon>Craniata</taxon>
        <taxon>Vertebrata</taxon>
        <taxon>Euteleostomi</taxon>
        <taxon>Actinopterygii</taxon>
        <taxon>Neopterygii</taxon>
        <taxon>Teleostei</taxon>
        <taxon>Ostariophysi</taxon>
        <taxon>Cypriniformes</taxon>
        <taxon>Cyprinidae</taxon>
        <taxon>Labeoninae</taxon>
        <taxon>Labeonini</taxon>
        <taxon>Labeo</taxon>
    </lineage>
</organism>
<feature type="signal peptide" evidence="2">
    <location>
        <begin position="1"/>
        <end position="23"/>
    </location>
</feature>
<evidence type="ECO:0000256" key="2">
    <source>
        <dbReference type="SAM" id="SignalP"/>
    </source>
</evidence>
<keyword evidence="5" id="KW-1267">Proteomics identification</keyword>
<evidence type="ECO:0000313" key="3">
    <source>
        <dbReference type="EMBL" id="RXN25126.1"/>
    </source>
</evidence>
<comment type="similarity">
    <text evidence="1">Belongs to the WD repeat coronin family.</text>
</comment>
<comment type="caution">
    <text evidence="3">The sequence shown here is derived from an EMBL/GenBank/DDBJ whole genome shotgun (WGS) entry which is preliminary data.</text>
</comment>
<sequence>MFISTPKLLPLLSLINLCDQCSSFTNRDISQCSCPTLSVCFSRCVQGHQGNRDSRVLWVKDDNLLTTGFNQMRQQEVRLWDSRKLSSSLSSLSLATSNADFSPYITLFLCTSRRRNHSVLKPTRPKLPLNLSAMENLRA</sequence>
<dbReference type="Gene3D" id="2.130.10.10">
    <property type="entry name" value="YVTN repeat-like/Quinoprotein amine dehydrogenase"/>
    <property type="match status" value="1"/>
</dbReference>
<evidence type="ECO:0007829" key="5">
    <source>
        <dbReference type="PeptideAtlas" id="A0A498N3N7"/>
    </source>
</evidence>
<protein>
    <submittedName>
        <fullName evidence="3">Coronin-7-like isoform X1</fullName>
    </submittedName>
</protein>
<dbReference type="EMBL" id="QBIY01012421">
    <property type="protein sequence ID" value="RXN25126.1"/>
    <property type="molecule type" value="Genomic_DNA"/>
</dbReference>
<name>A0A498N3N7_LABRO</name>
<dbReference type="InterPro" id="IPR015505">
    <property type="entry name" value="Coronin"/>
</dbReference>
<keyword evidence="2" id="KW-0732">Signal</keyword>
<evidence type="ECO:0000313" key="4">
    <source>
        <dbReference type="Proteomes" id="UP000290572"/>
    </source>
</evidence>
<dbReference type="PANTHER" id="PTHR10856:SF20">
    <property type="entry name" value="CORONIN-7"/>
    <property type="match status" value="1"/>
</dbReference>
<dbReference type="Proteomes" id="UP000290572">
    <property type="component" value="Unassembled WGS sequence"/>
</dbReference>
<gene>
    <name evidence="3" type="ORF">ROHU_021675</name>
</gene>
<proteinExistence type="evidence at protein level"/>
<keyword evidence="4" id="KW-1185">Reference proteome</keyword>
<accession>A0A498N3N7</accession>
<evidence type="ECO:0000256" key="1">
    <source>
        <dbReference type="ARBA" id="ARBA00009482"/>
    </source>
</evidence>
<dbReference type="PANTHER" id="PTHR10856">
    <property type="entry name" value="CORONIN"/>
    <property type="match status" value="1"/>
</dbReference>
<dbReference type="STRING" id="84645.A0A498N3N7"/>
<reference evidence="3 4" key="1">
    <citation type="submission" date="2018-03" db="EMBL/GenBank/DDBJ databases">
        <title>Draft genome sequence of Rohu Carp (Labeo rohita).</title>
        <authorList>
            <person name="Das P."/>
            <person name="Kushwaha B."/>
            <person name="Joshi C.G."/>
            <person name="Kumar D."/>
            <person name="Nagpure N.S."/>
            <person name="Sahoo L."/>
            <person name="Das S.P."/>
            <person name="Bit A."/>
            <person name="Patnaik S."/>
            <person name="Meher P.K."/>
            <person name="Jayasankar P."/>
            <person name="Koringa P.G."/>
            <person name="Patel N.V."/>
            <person name="Hinsu A.T."/>
            <person name="Kumar R."/>
            <person name="Pandey M."/>
            <person name="Agarwal S."/>
            <person name="Srivastava S."/>
            <person name="Singh M."/>
            <person name="Iquebal M.A."/>
            <person name="Jaiswal S."/>
            <person name="Angadi U.B."/>
            <person name="Kumar N."/>
            <person name="Raza M."/>
            <person name="Shah T.M."/>
            <person name="Rai A."/>
            <person name="Jena J.K."/>
        </authorList>
    </citation>
    <scope>NUCLEOTIDE SEQUENCE [LARGE SCALE GENOMIC DNA]</scope>
    <source>
        <strain evidence="3">DASCIFA01</strain>
        <tissue evidence="3">Testis</tissue>
    </source>
</reference>
<dbReference type="InterPro" id="IPR015943">
    <property type="entry name" value="WD40/YVTN_repeat-like_dom_sf"/>
</dbReference>